<accession>H2YDW8</accession>
<reference evidence="8" key="2">
    <citation type="submission" date="2025-08" db="UniProtKB">
        <authorList>
            <consortium name="Ensembl"/>
        </authorList>
    </citation>
    <scope>IDENTIFICATION</scope>
</reference>
<dbReference type="SUPFAM" id="SSF55811">
    <property type="entry name" value="Nudix"/>
    <property type="match status" value="1"/>
</dbReference>
<dbReference type="GeneTree" id="ENSGT00940000162775"/>
<dbReference type="eggNOG" id="KOG3069">
    <property type="taxonomic scope" value="Eukaryota"/>
</dbReference>
<dbReference type="GO" id="GO:0010945">
    <property type="term" value="F:coenzyme A diphosphatase activity"/>
    <property type="evidence" value="ECO:0007669"/>
    <property type="project" value="InterPro"/>
</dbReference>
<evidence type="ECO:0000256" key="2">
    <source>
        <dbReference type="ARBA" id="ARBA00001946"/>
    </source>
</evidence>
<evidence type="ECO:0000313" key="8">
    <source>
        <dbReference type="Ensembl" id="ENSCSAVP00000003516.1"/>
    </source>
</evidence>
<evidence type="ECO:0000256" key="4">
    <source>
        <dbReference type="ARBA" id="ARBA00022801"/>
    </source>
</evidence>
<evidence type="ECO:0000256" key="5">
    <source>
        <dbReference type="ARBA" id="ARBA00022842"/>
    </source>
</evidence>
<dbReference type="Ensembl" id="ENSCSAVT00000003571.1">
    <property type="protein sequence ID" value="ENSCSAVP00000003516.1"/>
    <property type="gene ID" value="ENSCSAVG00000002094.1"/>
</dbReference>
<dbReference type="InterPro" id="IPR015797">
    <property type="entry name" value="NUDIX_hydrolase-like_dom_sf"/>
</dbReference>
<feature type="domain" description="Nudix hydrolase" evidence="7">
    <location>
        <begin position="66"/>
        <end position="206"/>
    </location>
</feature>
<dbReference type="Gene3D" id="3.90.79.10">
    <property type="entry name" value="Nucleoside Triphosphate Pyrophosphohydrolase"/>
    <property type="match status" value="1"/>
</dbReference>
<evidence type="ECO:0000256" key="3">
    <source>
        <dbReference type="ARBA" id="ARBA00022723"/>
    </source>
</evidence>
<dbReference type="AlphaFoldDB" id="H2YDW8"/>
<evidence type="ECO:0000313" key="9">
    <source>
        <dbReference type="Proteomes" id="UP000007875"/>
    </source>
</evidence>
<dbReference type="PANTHER" id="PTHR12992">
    <property type="entry name" value="NUDIX HYDROLASE"/>
    <property type="match status" value="1"/>
</dbReference>
<dbReference type="PANTHER" id="PTHR12992:SF11">
    <property type="entry name" value="MITOCHONDRIAL COENZYME A DIPHOSPHATASE NUDT8"/>
    <property type="match status" value="1"/>
</dbReference>
<protein>
    <recommendedName>
        <fullName evidence="7">Nudix hydrolase domain-containing protein</fullName>
    </recommendedName>
</protein>
<dbReference type="OMA" id="WERPWDR"/>
<dbReference type="PROSITE" id="PS51462">
    <property type="entry name" value="NUDIX"/>
    <property type="match status" value="1"/>
</dbReference>
<dbReference type="STRING" id="51511.ENSCSAVP00000003516"/>
<organism evidence="8 9">
    <name type="scientific">Ciona savignyi</name>
    <name type="common">Pacific transparent sea squirt</name>
    <dbReference type="NCBI Taxonomy" id="51511"/>
    <lineage>
        <taxon>Eukaryota</taxon>
        <taxon>Metazoa</taxon>
        <taxon>Chordata</taxon>
        <taxon>Tunicata</taxon>
        <taxon>Ascidiacea</taxon>
        <taxon>Phlebobranchia</taxon>
        <taxon>Cionidae</taxon>
        <taxon>Ciona</taxon>
    </lineage>
</organism>
<name>H2YDW8_CIOSA</name>
<dbReference type="InParanoid" id="H2YDW8"/>
<keyword evidence="9" id="KW-1185">Reference proteome</keyword>
<proteinExistence type="predicted"/>
<dbReference type="InterPro" id="IPR045121">
    <property type="entry name" value="CoAse"/>
</dbReference>
<keyword evidence="4" id="KW-0378">Hydrolase</keyword>
<comment type="cofactor">
    <cofactor evidence="1">
        <name>Mn(2+)</name>
        <dbReference type="ChEBI" id="CHEBI:29035"/>
    </cofactor>
</comment>
<evidence type="ECO:0000256" key="1">
    <source>
        <dbReference type="ARBA" id="ARBA00001936"/>
    </source>
</evidence>
<dbReference type="InterPro" id="IPR000086">
    <property type="entry name" value="NUDIX_hydrolase_dom"/>
</dbReference>
<dbReference type="FunCoup" id="H2YDW8">
    <property type="interactions" value="6"/>
</dbReference>
<comment type="cofactor">
    <cofactor evidence="2">
        <name>Mg(2+)</name>
        <dbReference type="ChEBI" id="CHEBI:18420"/>
    </cofactor>
</comment>
<dbReference type="Proteomes" id="UP000007875">
    <property type="component" value="Unassembled WGS sequence"/>
</dbReference>
<dbReference type="GO" id="GO:0046872">
    <property type="term" value="F:metal ion binding"/>
    <property type="evidence" value="ECO:0007669"/>
    <property type="project" value="UniProtKB-KW"/>
</dbReference>
<keyword evidence="5" id="KW-0460">Magnesium</keyword>
<keyword evidence="6" id="KW-0464">Manganese</keyword>
<dbReference type="HOGENOM" id="CLU_040940_4_1_1"/>
<dbReference type="Pfam" id="PF00293">
    <property type="entry name" value="NUDIX"/>
    <property type="match status" value="1"/>
</dbReference>
<reference evidence="8" key="3">
    <citation type="submission" date="2025-09" db="UniProtKB">
        <authorList>
            <consortium name="Ensembl"/>
        </authorList>
    </citation>
    <scope>IDENTIFICATION</scope>
</reference>
<sequence length="258" mass="29037">MFKSSSCMRLFFCSRICQKNFINRNLHLTRAKCLDESTKNYVVNAVQFILSKENLSPAILKLGKHKNQAAVLVPLCKVDDTPCLLFTVRSNNLPSHKGQVSFPGGGVNQSDKYVTQAALRETEEEIGFPRDKVDVWTTLPPLFNQARSAAVFPVIGYLGDLNLNDLVADANEVAEIFAVPLTELEKAVYRTRFRFNAKKCSENDYTMPIYAVQHKIWGLTAVIVDTVLSIMNPFSYKQVSRGGFILNINQKTIRPEVK</sequence>
<evidence type="ECO:0000259" key="7">
    <source>
        <dbReference type="PROSITE" id="PS51462"/>
    </source>
</evidence>
<keyword evidence="3" id="KW-0479">Metal-binding</keyword>
<reference evidence="9" key="1">
    <citation type="submission" date="2003-08" db="EMBL/GenBank/DDBJ databases">
        <authorList>
            <person name="Birren B."/>
            <person name="Nusbaum C."/>
            <person name="Abebe A."/>
            <person name="Abouelleil A."/>
            <person name="Adekoya E."/>
            <person name="Ait-zahra M."/>
            <person name="Allen N."/>
            <person name="Allen T."/>
            <person name="An P."/>
            <person name="Anderson M."/>
            <person name="Anderson S."/>
            <person name="Arachchi H."/>
            <person name="Armbruster J."/>
            <person name="Bachantsang P."/>
            <person name="Baldwin J."/>
            <person name="Barry A."/>
            <person name="Bayul T."/>
            <person name="Blitshsteyn B."/>
            <person name="Bloom T."/>
            <person name="Blye J."/>
            <person name="Boguslavskiy L."/>
            <person name="Borowsky M."/>
            <person name="Boukhgalter B."/>
            <person name="Brunache A."/>
            <person name="Butler J."/>
            <person name="Calixte N."/>
            <person name="Calvo S."/>
            <person name="Camarata J."/>
            <person name="Campo K."/>
            <person name="Chang J."/>
            <person name="Cheshatsang Y."/>
            <person name="Citroen M."/>
            <person name="Collymore A."/>
            <person name="Considine T."/>
            <person name="Cook A."/>
            <person name="Cooke P."/>
            <person name="Corum B."/>
            <person name="Cuomo C."/>
            <person name="David R."/>
            <person name="Dawoe T."/>
            <person name="Degray S."/>
            <person name="Dodge S."/>
            <person name="Dooley K."/>
            <person name="Dorje P."/>
            <person name="Dorjee K."/>
            <person name="Dorris L."/>
            <person name="Duffey N."/>
            <person name="Dupes A."/>
            <person name="Elkins T."/>
            <person name="Engels R."/>
            <person name="Erickson J."/>
            <person name="Farina A."/>
            <person name="Faro S."/>
            <person name="Ferreira P."/>
            <person name="Fischer H."/>
            <person name="Fitzgerald M."/>
            <person name="Foley K."/>
            <person name="Gage D."/>
            <person name="Galagan J."/>
            <person name="Gearin G."/>
            <person name="Gnerre S."/>
            <person name="Gnirke A."/>
            <person name="Goyette A."/>
            <person name="Graham J."/>
            <person name="Grandbois E."/>
            <person name="Gyaltsen K."/>
            <person name="Hafez N."/>
            <person name="Hagopian D."/>
            <person name="Hagos B."/>
            <person name="Hall J."/>
            <person name="Hatcher B."/>
            <person name="Heller A."/>
            <person name="Higgins H."/>
            <person name="Honan T."/>
            <person name="Horn A."/>
            <person name="Houde N."/>
            <person name="Hughes L."/>
            <person name="Hulme W."/>
            <person name="Husby E."/>
            <person name="Iliev I."/>
            <person name="Jaffe D."/>
            <person name="Jones C."/>
            <person name="Kamal M."/>
            <person name="Kamat A."/>
            <person name="Kamvysselis M."/>
            <person name="Karlsson E."/>
            <person name="Kells C."/>
            <person name="Kieu A."/>
            <person name="Kisner P."/>
            <person name="Kodira C."/>
            <person name="Kulbokas E."/>
            <person name="Labutti K."/>
            <person name="Lama D."/>
            <person name="Landers T."/>
            <person name="Leger J."/>
            <person name="Levine S."/>
            <person name="Lewis D."/>
            <person name="Lewis T."/>
            <person name="Lindblad-toh K."/>
            <person name="Liu X."/>
            <person name="Lokyitsang T."/>
            <person name="Lokyitsang Y."/>
            <person name="Lucien O."/>
            <person name="Lui A."/>
            <person name="Ma L.J."/>
            <person name="Mabbitt R."/>
            <person name="Macdonald J."/>
            <person name="Maclean C."/>
            <person name="Major J."/>
            <person name="Manning J."/>
            <person name="Marabella R."/>
            <person name="Maru K."/>
            <person name="Matthews C."/>
            <person name="Mauceli E."/>
            <person name="Mccarthy M."/>
            <person name="Mcdonough S."/>
            <person name="Mcghee T."/>
            <person name="Meldrim J."/>
            <person name="Meneus L."/>
            <person name="Mesirov J."/>
            <person name="Mihalev A."/>
            <person name="Mihova T."/>
            <person name="Mikkelsen T."/>
            <person name="Mlenga V."/>
            <person name="Moru K."/>
            <person name="Mozes J."/>
            <person name="Mulrain L."/>
            <person name="Munson G."/>
            <person name="Naylor J."/>
            <person name="Newes C."/>
            <person name="Nguyen C."/>
            <person name="Nguyen N."/>
            <person name="Nguyen T."/>
            <person name="Nicol R."/>
            <person name="Nielsen C."/>
            <person name="Nizzari M."/>
            <person name="Norbu C."/>
            <person name="Norbu N."/>
            <person name="O'donnell P."/>
            <person name="Okoawo O."/>
            <person name="O'leary S."/>
            <person name="Omotosho B."/>
            <person name="O'neill K."/>
            <person name="Osman S."/>
            <person name="Parker S."/>
            <person name="Perrin D."/>
            <person name="Phunkhang P."/>
            <person name="Piqani B."/>
            <person name="Purcell S."/>
            <person name="Rachupka T."/>
            <person name="Ramasamy U."/>
            <person name="Rameau R."/>
            <person name="Ray V."/>
            <person name="Raymond C."/>
            <person name="Retta R."/>
            <person name="Richardson S."/>
            <person name="Rise C."/>
            <person name="Rodriguez J."/>
            <person name="Rogers J."/>
            <person name="Rogov P."/>
            <person name="Rutman M."/>
            <person name="Schupbach R."/>
            <person name="Seaman C."/>
            <person name="Settipalli S."/>
            <person name="Sharpe T."/>
            <person name="Sheridan J."/>
            <person name="Sherpa N."/>
            <person name="Shi J."/>
            <person name="Smirnov S."/>
            <person name="Smith C."/>
            <person name="Sougnez C."/>
            <person name="Spencer B."/>
            <person name="Stalker J."/>
            <person name="Stange-thomann N."/>
            <person name="Stavropoulos S."/>
            <person name="Stetson K."/>
            <person name="Stone C."/>
            <person name="Stone S."/>
            <person name="Stubbs M."/>
            <person name="Talamas J."/>
            <person name="Tchuinga P."/>
            <person name="Tenzing P."/>
            <person name="Tesfaye S."/>
            <person name="Theodore J."/>
            <person name="Thoulutsang Y."/>
            <person name="Topham K."/>
            <person name="Towey S."/>
            <person name="Tsamla T."/>
            <person name="Tsomo N."/>
            <person name="Vallee D."/>
            <person name="Vassiliev H."/>
            <person name="Venkataraman V."/>
            <person name="Vinson J."/>
            <person name="Vo A."/>
            <person name="Wade C."/>
            <person name="Wang S."/>
            <person name="Wangchuk T."/>
            <person name="Wangdi T."/>
            <person name="Whittaker C."/>
            <person name="Wilkinson J."/>
            <person name="Wu Y."/>
            <person name="Wyman D."/>
            <person name="Yadav S."/>
            <person name="Yang S."/>
            <person name="Yang X."/>
            <person name="Yeager S."/>
            <person name="Yee E."/>
            <person name="Young G."/>
            <person name="Zainoun J."/>
            <person name="Zembeck L."/>
            <person name="Zimmer A."/>
            <person name="Zody M."/>
            <person name="Lander E."/>
        </authorList>
    </citation>
    <scope>NUCLEOTIDE SEQUENCE [LARGE SCALE GENOMIC DNA]</scope>
</reference>
<dbReference type="CDD" id="cd03426">
    <property type="entry name" value="NUDIX_CoAse_Nudt7"/>
    <property type="match status" value="1"/>
</dbReference>
<evidence type="ECO:0000256" key="6">
    <source>
        <dbReference type="ARBA" id="ARBA00023211"/>
    </source>
</evidence>